<dbReference type="Proteomes" id="UP001385951">
    <property type="component" value="Unassembled WGS sequence"/>
</dbReference>
<protein>
    <submittedName>
        <fullName evidence="2">Uncharacterized protein</fullName>
    </submittedName>
</protein>
<evidence type="ECO:0000256" key="1">
    <source>
        <dbReference type="SAM" id="MobiDB-lite"/>
    </source>
</evidence>
<feature type="region of interest" description="Disordered" evidence="1">
    <location>
        <begin position="149"/>
        <end position="170"/>
    </location>
</feature>
<evidence type="ECO:0000313" key="3">
    <source>
        <dbReference type="Proteomes" id="UP001385951"/>
    </source>
</evidence>
<reference evidence="2 3" key="1">
    <citation type="submission" date="2022-09" db="EMBL/GenBank/DDBJ databases">
        <authorList>
            <person name="Palmer J.M."/>
        </authorList>
    </citation>
    <scope>NUCLEOTIDE SEQUENCE [LARGE SCALE GENOMIC DNA]</scope>
    <source>
        <strain evidence="2 3">DSM 7382</strain>
    </source>
</reference>
<gene>
    <name evidence="2" type="ORF">QCA50_017299</name>
</gene>
<keyword evidence="3" id="KW-1185">Reference proteome</keyword>
<organism evidence="2 3">
    <name type="scientific">Cerrena zonata</name>
    <dbReference type="NCBI Taxonomy" id="2478898"/>
    <lineage>
        <taxon>Eukaryota</taxon>
        <taxon>Fungi</taxon>
        <taxon>Dikarya</taxon>
        <taxon>Basidiomycota</taxon>
        <taxon>Agaricomycotina</taxon>
        <taxon>Agaricomycetes</taxon>
        <taxon>Polyporales</taxon>
        <taxon>Cerrenaceae</taxon>
        <taxon>Cerrena</taxon>
    </lineage>
</organism>
<dbReference type="EMBL" id="JASBNA010000057">
    <property type="protein sequence ID" value="KAK7679588.1"/>
    <property type="molecule type" value="Genomic_DNA"/>
</dbReference>
<proteinExistence type="predicted"/>
<comment type="caution">
    <text evidence="2">The sequence shown here is derived from an EMBL/GenBank/DDBJ whole genome shotgun (WGS) entry which is preliminary data.</text>
</comment>
<accession>A0AAW0FFA5</accession>
<dbReference type="AlphaFoldDB" id="A0AAW0FFA5"/>
<sequence length="290" mass="30763">MGRGREHPALLGIIGSLCPHLFPHPRRPVQAYSRLILARIQQQVSYYSSSLTSNLILAMPVIVSSAHRIHSIHGSFGGPSFSSLIPAATATAAQVSSFNSIPNVSYNRAAGLSILSSRTSSPLSFTTSSGAGASNGNASLFIPRARARSSSIVPPMSSRRAPPPPPKVRTSIASEEDPFADMYSATDCVIVSLPPPRRTARSQIPAGTQPRVPPPSVTSMLAMDSTPVTVSIPMAPPPPVVRSNDQRAAKLVANVLLNRAGGRPMRGRPLRCGERTYVKSCLSRMVEVEA</sequence>
<name>A0AAW0FFA5_9APHY</name>
<evidence type="ECO:0000313" key="2">
    <source>
        <dbReference type="EMBL" id="KAK7679588.1"/>
    </source>
</evidence>